<feature type="compositionally biased region" description="Low complexity" evidence="2">
    <location>
        <begin position="20"/>
        <end position="34"/>
    </location>
</feature>
<name>R9PCK6_PSEHS</name>
<evidence type="ECO:0000256" key="1">
    <source>
        <dbReference type="ARBA" id="ARBA00008384"/>
    </source>
</evidence>
<dbReference type="PANTHER" id="PTHR13255:SF0">
    <property type="entry name" value="ATAXIN-10"/>
    <property type="match status" value="1"/>
</dbReference>
<feature type="region of interest" description="Disordered" evidence="2">
    <location>
        <begin position="577"/>
        <end position="621"/>
    </location>
</feature>
<dbReference type="EMBL" id="DF238824">
    <property type="protein sequence ID" value="GAC99138.1"/>
    <property type="molecule type" value="Genomic_DNA"/>
</dbReference>
<dbReference type="RefSeq" id="XP_012192725.1">
    <property type="nucleotide sequence ID" value="XM_012337335.1"/>
</dbReference>
<dbReference type="GO" id="GO:0005829">
    <property type="term" value="C:cytosol"/>
    <property type="evidence" value="ECO:0007669"/>
    <property type="project" value="TreeGrafter"/>
</dbReference>
<evidence type="ECO:0008006" key="5">
    <source>
        <dbReference type="Google" id="ProtNLM"/>
    </source>
</evidence>
<organism evidence="3 4">
    <name type="scientific">Pseudozyma hubeiensis (strain SY62)</name>
    <name type="common">Yeast</name>
    <dbReference type="NCBI Taxonomy" id="1305764"/>
    <lineage>
        <taxon>Eukaryota</taxon>
        <taxon>Fungi</taxon>
        <taxon>Dikarya</taxon>
        <taxon>Basidiomycota</taxon>
        <taxon>Ustilaginomycotina</taxon>
        <taxon>Ustilaginomycetes</taxon>
        <taxon>Ustilaginales</taxon>
        <taxon>Ustilaginaceae</taxon>
        <taxon>Pseudozyma</taxon>
    </lineage>
</organism>
<dbReference type="PANTHER" id="PTHR13255">
    <property type="entry name" value="ATAXIN-10"/>
    <property type="match status" value="1"/>
</dbReference>
<dbReference type="eggNOG" id="KOG2676">
    <property type="taxonomic scope" value="Eukaryota"/>
</dbReference>
<evidence type="ECO:0000313" key="3">
    <source>
        <dbReference type="EMBL" id="GAC99138.1"/>
    </source>
</evidence>
<sequence>MPASRWNALFDVAPKKDPDTTTPTSTPSPTAFRTAPFPLRWTDGSSAMAFTADGSGIAEVADGKLLLDLLEQYKTLASSGFPSVEQAADGVDSYQHLEAHLTHFSQRLVRDESKRTLFATSPDFSTVIEALAAFFPLFQQSQEVRPPSPKLRDQDAVRDDLRETPADHQDTLKHPYQRACGIATLLFRVIRNAMAGCSDAQDRLCQRFDVLAPFLDNITRYHTLNDPDATLLARSAVQMLSNLITANRQVQRQMWPRIVAAPREQERLSLKFLSSPDTATQSAAQILLINFLRTPSWNQDAHERCYELCTSVAGRQLVESLLSTSESIMLRTASAKPDEPVQEQEPDSEIQGLVESLGFVYTIFATLFERGCTSLVLSSLAPIDEISSSHSSPSESDLPVISSSQLTLLKLLDSWLHLQQKLVAETASASTEQGASPRVLEFLEAPSSFSNVEAKLLRKAGLAGLLDAFLSLSRFARSAMARGIARNGTSPDQQPQDRRLIGVHHGLLLLLQSLLSIGMTADGWSDEGTFSSATAHSTRSFVDVARALLSQMRSNHEFVDELVELLDETHQYAPALSPFRRAGAATDGTDSSETDEQRPLPQGHALSSTGRAAHEAKDAQPSYGFDHLKRDIVRVLGSLVYAPTRAAKSDADASSSDQNGVDAHQSTHTKDQIREVQDRVREKGGLFHVLNMTVLDERNPCKSDVHPMRCCR</sequence>
<gene>
    <name evidence="3" type="ORF">PHSY_006737</name>
</gene>
<feature type="region of interest" description="Disordered" evidence="2">
    <location>
        <begin position="10"/>
        <end position="34"/>
    </location>
</feature>
<accession>R9PCK6</accession>
<dbReference type="AlphaFoldDB" id="R9PCK6"/>
<reference evidence="4" key="1">
    <citation type="journal article" date="2013" name="Genome Announc.">
        <title>Draft genome sequence of the basidiomycetous yeast-like fungus Pseudozyma hubeiensis SY62, which produces an abundant amount of the biosurfactant mannosylerythritol lipids.</title>
        <authorList>
            <person name="Konishi M."/>
            <person name="Hatada Y."/>
            <person name="Horiuchi J."/>
        </authorList>
    </citation>
    <scope>NUCLEOTIDE SEQUENCE [LARGE SCALE GENOMIC DNA]</scope>
    <source>
        <strain evidence="4">SY62</strain>
    </source>
</reference>
<proteinExistence type="inferred from homology"/>
<comment type="similarity">
    <text evidence="1">Belongs to the ataxin-10 family.</text>
</comment>
<dbReference type="GeneID" id="24112004"/>
<dbReference type="HOGENOM" id="CLU_446307_0_0_1"/>
<dbReference type="InterPro" id="IPR051374">
    <property type="entry name" value="Ataxin-10/CTR86_families"/>
</dbReference>
<dbReference type="OrthoDB" id="379794at2759"/>
<feature type="region of interest" description="Disordered" evidence="2">
    <location>
        <begin position="647"/>
        <end position="675"/>
    </location>
</feature>
<keyword evidence="4" id="KW-1185">Reference proteome</keyword>
<dbReference type="Proteomes" id="UP000014071">
    <property type="component" value="Unassembled WGS sequence"/>
</dbReference>
<evidence type="ECO:0000256" key="2">
    <source>
        <dbReference type="SAM" id="MobiDB-lite"/>
    </source>
</evidence>
<evidence type="ECO:0000313" key="4">
    <source>
        <dbReference type="Proteomes" id="UP000014071"/>
    </source>
</evidence>
<protein>
    <recommendedName>
        <fullName evidence="5">Copper transport protein 86</fullName>
    </recommendedName>
</protein>